<dbReference type="PANTHER" id="PTHR40129">
    <property type="entry name" value="KETOPANTOATE REDUCTASE N-TERMINAL DOMAIN-CONTAINING PROTEIN"/>
    <property type="match status" value="1"/>
</dbReference>
<dbReference type="Proteomes" id="UP000284706">
    <property type="component" value="Unassembled WGS sequence"/>
</dbReference>
<evidence type="ECO:0000256" key="2">
    <source>
        <dbReference type="SAM" id="SignalP"/>
    </source>
</evidence>
<evidence type="ECO:0000313" key="4">
    <source>
        <dbReference type="Proteomes" id="UP000284706"/>
    </source>
</evidence>
<evidence type="ECO:0000313" key="3">
    <source>
        <dbReference type="EMBL" id="PPR06698.1"/>
    </source>
</evidence>
<dbReference type="STRING" id="231916.A0A409YUR0"/>
<dbReference type="PANTHER" id="PTHR40129:SF2">
    <property type="entry name" value="KETOPANTOATE REDUCTASE N-TERMINAL DOMAIN-CONTAINING PROTEIN"/>
    <property type="match status" value="1"/>
</dbReference>
<feature type="compositionally biased region" description="Basic and acidic residues" evidence="1">
    <location>
        <begin position="272"/>
        <end position="281"/>
    </location>
</feature>
<organism evidence="3 4">
    <name type="scientific">Gymnopilus dilepis</name>
    <dbReference type="NCBI Taxonomy" id="231916"/>
    <lineage>
        <taxon>Eukaryota</taxon>
        <taxon>Fungi</taxon>
        <taxon>Dikarya</taxon>
        <taxon>Basidiomycota</taxon>
        <taxon>Agaricomycotina</taxon>
        <taxon>Agaricomycetes</taxon>
        <taxon>Agaricomycetidae</taxon>
        <taxon>Agaricales</taxon>
        <taxon>Agaricineae</taxon>
        <taxon>Hymenogastraceae</taxon>
        <taxon>Gymnopilus</taxon>
    </lineage>
</organism>
<protein>
    <recommendedName>
        <fullName evidence="5">NAD(P)-binding domain-containing protein</fullName>
    </recommendedName>
</protein>
<dbReference type="InParanoid" id="A0A409YUR0"/>
<feature type="chain" id="PRO_5019029819" description="NAD(P)-binding domain-containing protein" evidence="2">
    <location>
        <begin position="22"/>
        <end position="329"/>
    </location>
</feature>
<evidence type="ECO:0008006" key="5">
    <source>
        <dbReference type="Google" id="ProtNLM"/>
    </source>
</evidence>
<comment type="caution">
    <text evidence="3">The sequence shown here is derived from an EMBL/GenBank/DDBJ whole genome shotgun (WGS) entry which is preliminary data.</text>
</comment>
<dbReference type="OrthoDB" id="674948at2759"/>
<gene>
    <name evidence="3" type="ORF">CVT26_001364</name>
</gene>
<dbReference type="InterPro" id="IPR036291">
    <property type="entry name" value="NAD(P)-bd_dom_sf"/>
</dbReference>
<keyword evidence="4" id="KW-1185">Reference proteome</keyword>
<feature type="signal peptide" evidence="2">
    <location>
        <begin position="1"/>
        <end position="21"/>
    </location>
</feature>
<name>A0A409YUR0_9AGAR</name>
<evidence type="ECO:0000256" key="1">
    <source>
        <dbReference type="SAM" id="MobiDB-lite"/>
    </source>
</evidence>
<keyword evidence="2" id="KW-0732">Signal</keyword>
<dbReference type="EMBL" id="NHYE01000255">
    <property type="protein sequence ID" value="PPR06698.1"/>
    <property type="molecule type" value="Genomic_DNA"/>
</dbReference>
<dbReference type="Gene3D" id="3.40.50.720">
    <property type="entry name" value="NAD(P)-binding Rossmann-like Domain"/>
    <property type="match status" value="1"/>
</dbReference>
<dbReference type="SUPFAM" id="SSF51735">
    <property type="entry name" value="NAD(P)-binding Rossmann-fold domains"/>
    <property type="match status" value="1"/>
</dbReference>
<feature type="compositionally biased region" description="Low complexity" evidence="1">
    <location>
        <begin position="254"/>
        <end position="268"/>
    </location>
</feature>
<proteinExistence type="predicted"/>
<dbReference type="AlphaFoldDB" id="A0A409YUR0"/>
<accession>A0A409YUR0</accession>
<sequence>MQMKVTVDILVLGAGWTSTFLTDLCQERGVSYATTTRSGRDSTIKFTFDPASDEMEPYRVLPDAEVVLITFPIVQRGASERLVKLYTDSHRREGLTTKFIQLGSTGMWDGPRLAAKLGGPSQVNQHQWYDRHSPYTSTPRSDAEDELLALSPTFPTTILNLAGLWGGTRQPRNWVARVAPTKEVLESKGSLHLIHGIDIARAILAIHNDFSKAQGQRWILTDGRVYDWWDLASAWGSAPSAPTKSAQEAERHAIGSPSSPASAIGLSSQQHKATEVEEDRGPQPAWVRELMQDHGIRGLPRDVQSLGRALDSRDFWLTFGLNPWMTLFS</sequence>
<feature type="region of interest" description="Disordered" evidence="1">
    <location>
        <begin position="239"/>
        <end position="283"/>
    </location>
</feature>
<reference evidence="3 4" key="1">
    <citation type="journal article" date="2018" name="Evol. Lett.">
        <title>Horizontal gene cluster transfer increased hallucinogenic mushroom diversity.</title>
        <authorList>
            <person name="Reynolds H.T."/>
            <person name="Vijayakumar V."/>
            <person name="Gluck-Thaler E."/>
            <person name="Korotkin H.B."/>
            <person name="Matheny P.B."/>
            <person name="Slot J.C."/>
        </authorList>
    </citation>
    <scope>NUCLEOTIDE SEQUENCE [LARGE SCALE GENOMIC DNA]</scope>
    <source>
        <strain evidence="3 4">SRW20</strain>
    </source>
</reference>